<evidence type="ECO:0000256" key="3">
    <source>
        <dbReference type="ARBA" id="ARBA00022833"/>
    </source>
</evidence>
<dbReference type="Pfam" id="PF01258">
    <property type="entry name" value="zf-dskA_traR"/>
    <property type="match status" value="1"/>
</dbReference>
<dbReference type="EMBL" id="PFLX01000013">
    <property type="protein sequence ID" value="PIY91000.1"/>
    <property type="molecule type" value="Genomic_DNA"/>
</dbReference>
<feature type="coiled-coil region" evidence="5">
    <location>
        <begin position="3"/>
        <end position="30"/>
    </location>
</feature>
<keyword evidence="5" id="KW-0175">Coiled coil</keyword>
<gene>
    <name evidence="7" type="ORF">COY72_00490</name>
</gene>
<dbReference type="GO" id="GO:0008270">
    <property type="term" value="F:zinc ion binding"/>
    <property type="evidence" value="ECO:0007669"/>
    <property type="project" value="UniProtKB-KW"/>
</dbReference>
<dbReference type="Proteomes" id="UP000230055">
    <property type="component" value="Unassembled WGS sequence"/>
</dbReference>
<evidence type="ECO:0000256" key="4">
    <source>
        <dbReference type="PROSITE-ProRule" id="PRU00510"/>
    </source>
</evidence>
<evidence type="ECO:0000259" key="6">
    <source>
        <dbReference type="Pfam" id="PF01258"/>
    </source>
</evidence>
<keyword evidence="1" id="KW-0479">Metal-binding</keyword>
<evidence type="ECO:0000256" key="1">
    <source>
        <dbReference type="ARBA" id="ARBA00022723"/>
    </source>
</evidence>
<keyword evidence="3" id="KW-0862">Zinc</keyword>
<dbReference type="AlphaFoldDB" id="A0A2M7R866"/>
<dbReference type="PROSITE" id="PS51128">
    <property type="entry name" value="ZF_DKSA_2"/>
    <property type="match status" value="1"/>
</dbReference>
<dbReference type="Gene3D" id="1.20.120.910">
    <property type="entry name" value="DksA, coiled-coil domain"/>
    <property type="match status" value="1"/>
</dbReference>
<evidence type="ECO:0000313" key="7">
    <source>
        <dbReference type="EMBL" id="PIY91000.1"/>
    </source>
</evidence>
<comment type="caution">
    <text evidence="7">The sequence shown here is derived from an EMBL/GenBank/DDBJ whole genome shotgun (WGS) entry which is preliminary data.</text>
</comment>
<dbReference type="PANTHER" id="PTHR33823">
    <property type="entry name" value="RNA POLYMERASE-BINDING TRANSCRIPTION FACTOR DKSA-RELATED"/>
    <property type="match status" value="1"/>
</dbReference>
<organism evidence="7 8">
    <name type="scientific">Candidatus Nealsonbacteria bacterium CG_4_10_14_0_8_um_filter_35_10</name>
    <dbReference type="NCBI Taxonomy" id="1974683"/>
    <lineage>
        <taxon>Bacteria</taxon>
        <taxon>Candidatus Nealsoniibacteriota</taxon>
    </lineage>
</organism>
<evidence type="ECO:0000256" key="5">
    <source>
        <dbReference type="SAM" id="Coils"/>
    </source>
</evidence>
<feature type="zinc finger region" description="dksA C4-type" evidence="4">
    <location>
        <begin position="102"/>
        <end position="126"/>
    </location>
</feature>
<name>A0A2M7R866_9BACT</name>
<evidence type="ECO:0000313" key="8">
    <source>
        <dbReference type="Proteomes" id="UP000230055"/>
    </source>
</evidence>
<accession>A0A2M7R866</accession>
<dbReference type="InterPro" id="IPR000962">
    <property type="entry name" value="Znf_DskA_TraR"/>
</dbReference>
<feature type="domain" description="Zinc finger DksA/TraR C4-type" evidence="6">
    <location>
        <begin position="98"/>
        <end position="128"/>
    </location>
</feature>
<dbReference type="PANTHER" id="PTHR33823:SF4">
    <property type="entry name" value="GENERAL STRESS PROTEIN 16O"/>
    <property type="match status" value="1"/>
</dbReference>
<proteinExistence type="predicted"/>
<keyword evidence="2" id="KW-0863">Zinc-finger</keyword>
<dbReference type="SUPFAM" id="SSF57716">
    <property type="entry name" value="Glucocorticoid receptor-like (DNA-binding domain)"/>
    <property type="match status" value="1"/>
</dbReference>
<dbReference type="InterPro" id="IPR020458">
    <property type="entry name" value="Znf_DskA_TraR_CS"/>
</dbReference>
<sequence length="132" mass="15239">MTKKLLEELKLKLVKEGESLEEELKKFAEKDKRLEGDWDTRFPHFDGGETGSTALEKAADEIEEYSILLPIEYALETRLRNIHLALKKIKHPRRGYPKYGICEKCGGEIEVERLKISPEARLCLKCAHLKKS</sequence>
<reference evidence="8" key="1">
    <citation type="submission" date="2017-09" db="EMBL/GenBank/DDBJ databases">
        <title>Depth-based differentiation of microbial function through sediment-hosted aquifers and enrichment of novel symbionts in the deep terrestrial subsurface.</title>
        <authorList>
            <person name="Probst A.J."/>
            <person name="Ladd B."/>
            <person name="Jarett J.K."/>
            <person name="Geller-Mcgrath D.E."/>
            <person name="Sieber C.M.K."/>
            <person name="Emerson J.B."/>
            <person name="Anantharaman K."/>
            <person name="Thomas B.C."/>
            <person name="Malmstrom R."/>
            <person name="Stieglmeier M."/>
            <person name="Klingl A."/>
            <person name="Woyke T."/>
            <person name="Ryan C.M."/>
            <person name="Banfield J.F."/>
        </authorList>
    </citation>
    <scope>NUCLEOTIDE SEQUENCE [LARGE SCALE GENOMIC DNA]</scope>
</reference>
<protein>
    <recommendedName>
        <fullName evidence="6">Zinc finger DksA/TraR C4-type domain-containing protein</fullName>
    </recommendedName>
</protein>
<dbReference type="PROSITE" id="PS01102">
    <property type="entry name" value="ZF_DKSA_1"/>
    <property type="match status" value="1"/>
</dbReference>
<evidence type="ECO:0000256" key="2">
    <source>
        <dbReference type="ARBA" id="ARBA00022771"/>
    </source>
</evidence>